<reference evidence="1 3" key="1">
    <citation type="journal article" date="2017" name="Nature">
        <title>The sunflower genome provides insights into oil metabolism, flowering and Asterid evolution.</title>
        <authorList>
            <person name="Badouin H."/>
            <person name="Gouzy J."/>
            <person name="Grassa C.J."/>
            <person name="Murat F."/>
            <person name="Staton S.E."/>
            <person name="Cottret L."/>
            <person name="Lelandais-Briere C."/>
            <person name="Owens G.L."/>
            <person name="Carrere S."/>
            <person name="Mayjonade B."/>
            <person name="Legrand L."/>
            <person name="Gill N."/>
            <person name="Kane N.C."/>
            <person name="Bowers J.E."/>
            <person name="Hubner S."/>
            <person name="Bellec A."/>
            <person name="Berard A."/>
            <person name="Berges H."/>
            <person name="Blanchet N."/>
            <person name="Boniface M.C."/>
            <person name="Brunel D."/>
            <person name="Catrice O."/>
            <person name="Chaidir N."/>
            <person name="Claudel C."/>
            <person name="Donnadieu C."/>
            <person name="Faraut T."/>
            <person name="Fievet G."/>
            <person name="Helmstetter N."/>
            <person name="King M."/>
            <person name="Knapp S.J."/>
            <person name="Lai Z."/>
            <person name="Le Paslier M.C."/>
            <person name="Lippi Y."/>
            <person name="Lorenzon L."/>
            <person name="Mandel J.R."/>
            <person name="Marage G."/>
            <person name="Marchand G."/>
            <person name="Marquand E."/>
            <person name="Bret-Mestries E."/>
            <person name="Morien E."/>
            <person name="Nambeesan S."/>
            <person name="Nguyen T."/>
            <person name="Pegot-Espagnet P."/>
            <person name="Pouilly N."/>
            <person name="Raftis F."/>
            <person name="Sallet E."/>
            <person name="Schiex T."/>
            <person name="Thomas J."/>
            <person name="Vandecasteele C."/>
            <person name="Vares D."/>
            <person name="Vear F."/>
            <person name="Vautrin S."/>
            <person name="Crespi M."/>
            <person name="Mangin B."/>
            <person name="Burke J.M."/>
            <person name="Salse J."/>
            <person name="Munos S."/>
            <person name="Vincourt P."/>
            <person name="Rieseberg L.H."/>
            <person name="Langlade N.B."/>
        </authorList>
    </citation>
    <scope>NUCLEOTIDE SEQUENCE [LARGE SCALE GENOMIC DNA]</scope>
    <source>
        <strain evidence="3">cv. SF193</strain>
        <tissue evidence="1">Leaves</tissue>
    </source>
</reference>
<organism evidence="2 3">
    <name type="scientific">Helianthus annuus</name>
    <name type="common">Common sunflower</name>
    <dbReference type="NCBI Taxonomy" id="4232"/>
    <lineage>
        <taxon>Eukaryota</taxon>
        <taxon>Viridiplantae</taxon>
        <taxon>Streptophyta</taxon>
        <taxon>Embryophyta</taxon>
        <taxon>Tracheophyta</taxon>
        <taxon>Spermatophyta</taxon>
        <taxon>Magnoliopsida</taxon>
        <taxon>eudicotyledons</taxon>
        <taxon>Gunneridae</taxon>
        <taxon>Pentapetalae</taxon>
        <taxon>asterids</taxon>
        <taxon>campanulids</taxon>
        <taxon>Asterales</taxon>
        <taxon>Asteraceae</taxon>
        <taxon>Asteroideae</taxon>
        <taxon>Heliantheae alliance</taxon>
        <taxon>Heliantheae</taxon>
        <taxon>Helianthus</taxon>
    </lineage>
</organism>
<reference evidence="2" key="2">
    <citation type="submission" date="2017-02" db="EMBL/GenBank/DDBJ databases">
        <title>Sunflower complete genome.</title>
        <authorList>
            <person name="Langlade N."/>
            <person name="Munos S."/>
        </authorList>
    </citation>
    <scope>NUCLEOTIDE SEQUENCE [LARGE SCALE GENOMIC DNA]</scope>
    <source>
        <tissue evidence="2">Leaves</tissue>
    </source>
</reference>
<dbReference type="Proteomes" id="UP000215914">
    <property type="component" value="Chromosome 10"/>
</dbReference>
<evidence type="ECO:0000313" key="3">
    <source>
        <dbReference type="Proteomes" id="UP000215914"/>
    </source>
</evidence>
<accession>A0A251TFS6</accession>
<name>A0A251TFS6_HELAN</name>
<dbReference type="Gramene" id="mRNA:HanXRQr2_Chr10g0424311">
    <property type="protein sequence ID" value="mRNA:HanXRQr2_Chr10g0424311"/>
    <property type="gene ID" value="HanXRQr2_Chr10g0424311"/>
</dbReference>
<reference evidence="1" key="3">
    <citation type="submission" date="2020-06" db="EMBL/GenBank/DDBJ databases">
        <title>Helianthus annuus Genome sequencing and assembly Release 2.</title>
        <authorList>
            <person name="Gouzy J."/>
            <person name="Langlade N."/>
            <person name="Munos S."/>
        </authorList>
    </citation>
    <scope>NUCLEOTIDE SEQUENCE</scope>
    <source>
        <tissue evidence="1">Leaves</tissue>
    </source>
</reference>
<evidence type="ECO:0000313" key="2">
    <source>
        <dbReference type="EMBL" id="OTG09997.1"/>
    </source>
</evidence>
<sequence>MEPFPILSPIYKLLLLIGCFNRSLKNRALFYVHHQTSKIQGSIGDLTCARKVKMGFDSDVVLEIGLLENDLDIPGCAWNWYLYFN</sequence>
<dbReference type="AlphaFoldDB" id="A0A251TFS6"/>
<protein>
    <submittedName>
        <fullName evidence="2">Uncharacterized protein</fullName>
    </submittedName>
</protein>
<dbReference type="EMBL" id="CM007899">
    <property type="protein sequence ID" value="OTG09997.1"/>
    <property type="molecule type" value="Genomic_DNA"/>
</dbReference>
<dbReference type="InParanoid" id="A0A251TFS6"/>
<gene>
    <name evidence="2" type="ORF">HannXRQ_Chr10g0282681</name>
    <name evidence="1" type="ORF">HanXRQr2_Chr10g0424311</name>
</gene>
<keyword evidence="3" id="KW-1185">Reference proteome</keyword>
<proteinExistence type="predicted"/>
<dbReference type="EMBL" id="MNCJ02000325">
    <property type="protein sequence ID" value="KAF5785075.1"/>
    <property type="molecule type" value="Genomic_DNA"/>
</dbReference>
<evidence type="ECO:0000313" key="1">
    <source>
        <dbReference type="EMBL" id="KAF5785075.1"/>
    </source>
</evidence>